<dbReference type="EMBL" id="MU006562">
    <property type="protein sequence ID" value="KAF2751218.1"/>
    <property type="molecule type" value="Genomic_DNA"/>
</dbReference>
<dbReference type="OrthoDB" id="511599at2759"/>
<dbReference type="PANTHER" id="PTHR36168">
    <property type="entry name" value="CHROMOSOME 1, WHOLE GENOME SHOTGUN SEQUENCE"/>
    <property type="match status" value="1"/>
</dbReference>
<dbReference type="Pfam" id="PF24913">
    <property type="entry name" value="WHD_AAA_fung"/>
    <property type="match status" value="1"/>
</dbReference>
<evidence type="ECO:0000256" key="1">
    <source>
        <dbReference type="SAM" id="MobiDB-lite"/>
    </source>
</evidence>
<name>A0A6A6VKT7_9PLEO</name>
<dbReference type="PANTHER" id="PTHR36168:SF4">
    <property type="entry name" value="ORC1-LIKE AAA ATPASE DOMAIN-CONTAINING PROTEIN"/>
    <property type="match status" value="1"/>
</dbReference>
<feature type="domain" description="AAA protein C-terminal winged helix" evidence="2">
    <location>
        <begin position="415"/>
        <end position="526"/>
    </location>
</feature>
<dbReference type="AlphaFoldDB" id="A0A6A6VKT7"/>
<feature type="region of interest" description="Disordered" evidence="1">
    <location>
        <begin position="1"/>
        <end position="91"/>
    </location>
</feature>
<sequence>MPRSNQLPRRGWLVLPLSKRTPKRSLPPPFLIPTYLQPLPPPSNPNHSNDTRDPNGHLNNSNTRNDSNTQNDSKNQKDKQEDPPPPKSPFTASILEGSTIALLSLLSLALGGYAYNKFYKSLVLSRIESSFIRGAFSSNELVSLGRLTHSSDPKIASEALLREYWIPRPEQQFIDDIVSGKIRGRYFLLVGERGTGKRSLLLDAMRKVGGEGIAMLEAHSDPEVLRLRLGKALDFDYHEDYVGGLFSIRGPRDSSALLDIERALNKMEQVALRLREKRKKPLLLVINNVHLVNEDKEGFGLLEILQQRAEIWSSSDLVTTVFTSDENWTVERLTPRSTGLETVRIADLGREGVVGALGRYRERFFAEKVEERVAEEVYRSVGGRLGFLNQVVKAKDMLEMCRRINRREKVWFLGQCWVFGDGFGEEVVANQEFCAAAMILAREFVRRENPDKPGELPKIPLHEARQIIGRADYTQGLDHINVIHIDPHGMVRPDSVPMMNAFREIVTEEGFEEHLKATLLRMDELESLGRTRELTSREPPTYGAGEIPAQTYCARI</sequence>
<dbReference type="Proteomes" id="UP000799440">
    <property type="component" value="Unassembled WGS sequence"/>
</dbReference>
<dbReference type="InterPro" id="IPR056808">
    <property type="entry name" value="HTH_AAA"/>
</dbReference>
<reference evidence="3" key="1">
    <citation type="journal article" date="2020" name="Stud. Mycol.">
        <title>101 Dothideomycetes genomes: a test case for predicting lifestyles and emergence of pathogens.</title>
        <authorList>
            <person name="Haridas S."/>
            <person name="Albert R."/>
            <person name="Binder M."/>
            <person name="Bloem J."/>
            <person name="Labutti K."/>
            <person name="Salamov A."/>
            <person name="Andreopoulos B."/>
            <person name="Baker S."/>
            <person name="Barry K."/>
            <person name="Bills G."/>
            <person name="Bluhm B."/>
            <person name="Cannon C."/>
            <person name="Castanera R."/>
            <person name="Culley D."/>
            <person name="Daum C."/>
            <person name="Ezra D."/>
            <person name="Gonzalez J."/>
            <person name="Henrissat B."/>
            <person name="Kuo A."/>
            <person name="Liang C."/>
            <person name="Lipzen A."/>
            <person name="Lutzoni F."/>
            <person name="Magnuson J."/>
            <person name="Mondo S."/>
            <person name="Nolan M."/>
            <person name="Ohm R."/>
            <person name="Pangilinan J."/>
            <person name="Park H.-J."/>
            <person name="Ramirez L."/>
            <person name="Alfaro M."/>
            <person name="Sun H."/>
            <person name="Tritt A."/>
            <person name="Yoshinaga Y."/>
            <person name="Zwiers L.-H."/>
            <person name="Turgeon B."/>
            <person name="Goodwin S."/>
            <person name="Spatafora J."/>
            <person name="Crous P."/>
            <person name="Grigoriev I."/>
        </authorList>
    </citation>
    <scope>NUCLEOTIDE SEQUENCE</scope>
    <source>
        <strain evidence="3">CBS 119925</strain>
    </source>
</reference>
<protein>
    <recommendedName>
        <fullName evidence="2">AAA protein C-terminal winged helix domain-containing protein</fullName>
    </recommendedName>
</protein>
<keyword evidence="4" id="KW-1185">Reference proteome</keyword>
<accession>A0A6A6VKT7</accession>
<dbReference type="InterPro" id="IPR027417">
    <property type="entry name" value="P-loop_NTPase"/>
</dbReference>
<evidence type="ECO:0000313" key="3">
    <source>
        <dbReference type="EMBL" id="KAF2751218.1"/>
    </source>
</evidence>
<evidence type="ECO:0000313" key="4">
    <source>
        <dbReference type="Proteomes" id="UP000799440"/>
    </source>
</evidence>
<gene>
    <name evidence="3" type="ORF">M011DRAFT_491781</name>
</gene>
<evidence type="ECO:0000259" key="2">
    <source>
        <dbReference type="Pfam" id="PF24913"/>
    </source>
</evidence>
<organism evidence="3 4">
    <name type="scientific">Sporormia fimetaria CBS 119925</name>
    <dbReference type="NCBI Taxonomy" id="1340428"/>
    <lineage>
        <taxon>Eukaryota</taxon>
        <taxon>Fungi</taxon>
        <taxon>Dikarya</taxon>
        <taxon>Ascomycota</taxon>
        <taxon>Pezizomycotina</taxon>
        <taxon>Dothideomycetes</taxon>
        <taxon>Pleosporomycetidae</taxon>
        <taxon>Pleosporales</taxon>
        <taxon>Sporormiaceae</taxon>
        <taxon>Sporormia</taxon>
    </lineage>
</organism>
<proteinExistence type="predicted"/>
<feature type="compositionally biased region" description="Polar residues" evidence="1">
    <location>
        <begin position="57"/>
        <end position="73"/>
    </location>
</feature>
<dbReference type="SUPFAM" id="SSF52540">
    <property type="entry name" value="P-loop containing nucleoside triphosphate hydrolases"/>
    <property type="match status" value="1"/>
</dbReference>
<feature type="compositionally biased region" description="Basic and acidic residues" evidence="1">
    <location>
        <begin position="74"/>
        <end position="84"/>
    </location>
</feature>